<reference evidence="2 3" key="1">
    <citation type="submission" date="2019-11" db="EMBL/GenBank/DDBJ databases">
        <title>Whole genome sequence of Oryza granulata.</title>
        <authorList>
            <person name="Li W."/>
        </authorList>
    </citation>
    <scope>NUCLEOTIDE SEQUENCE [LARGE SCALE GENOMIC DNA]</scope>
    <source>
        <strain evidence="3">cv. Menghai</strain>
        <tissue evidence="2">Leaf</tissue>
    </source>
</reference>
<feature type="compositionally biased region" description="Low complexity" evidence="1">
    <location>
        <begin position="37"/>
        <end position="48"/>
    </location>
</feature>
<organism evidence="2 3">
    <name type="scientific">Oryza meyeriana var. granulata</name>
    <dbReference type="NCBI Taxonomy" id="110450"/>
    <lineage>
        <taxon>Eukaryota</taxon>
        <taxon>Viridiplantae</taxon>
        <taxon>Streptophyta</taxon>
        <taxon>Embryophyta</taxon>
        <taxon>Tracheophyta</taxon>
        <taxon>Spermatophyta</taxon>
        <taxon>Magnoliopsida</taxon>
        <taxon>Liliopsida</taxon>
        <taxon>Poales</taxon>
        <taxon>Poaceae</taxon>
        <taxon>BOP clade</taxon>
        <taxon>Oryzoideae</taxon>
        <taxon>Oryzeae</taxon>
        <taxon>Oryzinae</taxon>
        <taxon>Oryza</taxon>
        <taxon>Oryza meyeriana</taxon>
    </lineage>
</organism>
<feature type="region of interest" description="Disordered" evidence="1">
    <location>
        <begin position="1"/>
        <end position="54"/>
    </location>
</feature>
<name>A0A6G1F1G9_9ORYZ</name>
<proteinExistence type="predicted"/>
<accession>A0A6G1F1G9</accession>
<dbReference type="AlphaFoldDB" id="A0A6G1F1G9"/>
<gene>
    <name evidence="2" type="ORF">E2562_035021</name>
</gene>
<evidence type="ECO:0000313" key="3">
    <source>
        <dbReference type="Proteomes" id="UP000479710"/>
    </source>
</evidence>
<protein>
    <recommendedName>
        <fullName evidence="4">DUF834 domain-containing protein</fullName>
    </recommendedName>
</protein>
<evidence type="ECO:0008006" key="4">
    <source>
        <dbReference type="Google" id="ProtNLM"/>
    </source>
</evidence>
<evidence type="ECO:0000313" key="2">
    <source>
        <dbReference type="EMBL" id="KAF0930768.1"/>
    </source>
</evidence>
<sequence length="91" mass="9608">MKNGGRRRNGQCQARLTLGSGVHGGDDVDAEPPAASTGRDTVAAATTRARMRWSRGAGRRRLAIAQRRLRGRGGAEEEAHLGAAKDGNSRS</sequence>
<feature type="region of interest" description="Disordered" evidence="1">
    <location>
        <begin position="68"/>
        <end position="91"/>
    </location>
</feature>
<comment type="caution">
    <text evidence="2">The sequence shown here is derived from an EMBL/GenBank/DDBJ whole genome shotgun (WGS) entry which is preliminary data.</text>
</comment>
<evidence type="ECO:0000256" key="1">
    <source>
        <dbReference type="SAM" id="MobiDB-lite"/>
    </source>
</evidence>
<keyword evidence="3" id="KW-1185">Reference proteome</keyword>
<dbReference type="Proteomes" id="UP000479710">
    <property type="component" value="Unassembled WGS sequence"/>
</dbReference>
<dbReference type="EMBL" id="SPHZ02000002">
    <property type="protein sequence ID" value="KAF0930768.1"/>
    <property type="molecule type" value="Genomic_DNA"/>
</dbReference>